<dbReference type="AlphaFoldDB" id="A0A3P3W0A4"/>
<evidence type="ECO:0000313" key="2">
    <source>
        <dbReference type="EMBL" id="RRJ88465.1"/>
    </source>
</evidence>
<dbReference type="NCBIfam" id="TIGR04274">
    <property type="entry name" value="hypoxanDNAglyco"/>
    <property type="match status" value="1"/>
</dbReference>
<dbReference type="InterPro" id="IPR036895">
    <property type="entry name" value="Uracil-DNA_glycosylase-like_sf"/>
</dbReference>
<proteinExistence type="predicted"/>
<dbReference type="Pfam" id="PF03167">
    <property type="entry name" value="UDG"/>
    <property type="match status" value="1"/>
</dbReference>
<keyword evidence="2" id="KW-0326">Glycosidase</keyword>
<comment type="caution">
    <text evidence="2">The sequence shown here is derived from an EMBL/GenBank/DDBJ whole genome shotgun (WGS) entry which is preliminary data.</text>
</comment>
<dbReference type="GO" id="GO:0033958">
    <property type="term" value="F:DNA-deoxyinosine glycosylase activity"/>
    <property type="evidence" value="ECO:0007669"/>
    <property type="project" value="UniProtKB-EC"/>
</dbReference>
<keyword evidence="2" id="KW-0378">Hydrolase</keyword>
<organism evidence="2 3">
    <name type="scientific">Paenimyroides tangerinum</name>
    <dbReference type="NCBI Taxonomy" id="2488728"/>
    <lineage>
        <taxon>Bacteria</taxon>
        <taxon>Pseudomonadati</taxon>
        <taxon>Bacteroidota</taxon>
        <taxon>Flavobacteriia</taxon>
        <taxon>Flavobacteriales</taxon>
        <taxon>Flavobacteriaceae</taxon>
        <taxon>Paenimyroides</taxon>
    </lineage>
</organism>
<protein>
    <submittedName>
        <fullName evidence="2">DNA-deoxyinosine glycosylase</fullName>
        <ecNumber evidence="2">3.2.2.15</ecNumber>
    </submittedName>
</protein>
<dbReference type="CDD" id="cd10032">
    <property type="entry name" value="UDG-F6_HDG"/>
    <property type="match status" value="1"/>
</dbReference>
<dbReference type="InterPro" id="IPR005122">
    <property type="entry name" value="Uracil-DNA_glycosylase-like"/>
</dbReference>
<gene>
    <name evidence="2" type="ORF">EG240_13570</name>
</gene>
<dbReference type="EC" id="3.2.2.15" evidence="2"/>
<evidence type="ECO:0000259" key="1">
    <source>
        <dbReference type="Pfam" id="PF03167"/>
    </source>
</evidence>
<dbReference type="SUPFAM" id="SSF52141">
    <property type="entry name" value="Uracil-DNA glycosylase-like"/>
    <property type="match status" value="1"/>
</dbReference>
<name>A0A3P3W0A4_9FLAO</name>
<sequence>MKTAFLPFIDSESEIIILGTFPSEKSLDRMEYYGNKQNQFWKLIYDVYETEYESVYSERLLFLKENKVALWDIFQSCERKGSLDSNIMHPEANDFEKLFANYPNLIKIVFSSKNAYNYYKKYVGNNFGKEILIMPSTSGLYASMNYNDKLEIWKKIK</sequence>
<dbReference type="InterPro" id="IPR026353">
    <property type="entry name" value="Hypoxan-DNA_Glyclase"/>
</dbReference>
<reference evidence="2 3" key="1">
    <citation type="submission" date="2018-11" db="EMBL/GenBank/DDBJ databases">
        <title>Flavobacterium sp. nov., YIM 102701-2 draft genome.</title>
        <authorList>
            <person name="Li G."/>
            <person name="Jiang Y."/>
        </authorList>
    </citation>
    <scope>NUCLEOTIDE SEQUENCE [LARGE SCALE GENOMIC DNA]</scope>
    <source>
        <strain evidence="2 3">YIM 102701-2</strain>
    </source>
</reference>
<evidence type="ECO:0000313" key="3">
    <source>
        <dbReference type="Proteomes" id="UP000275719"/>
    </source>
</evidence>
<dbReference type="OrthoDB" id="9799921at2"/>
<keyword evidence="3" id="KW-1185">Reference proteome</keyword>
<feature type="domain" description="Uracil-DNA glycosylase-like" evidence="1">
    <location>
        <begin position="8"/>
        <end position="156"/>
    </location>
</feature>
<dbReference type="EMBL" id="RQVQ01000040">
    <property type="protein sequence ID" value="RRJ88465.1"/>
    <property type="molecule type" value="Genomic_DNA"/>
</dbReference>
<dbReference type="Gene3D" id="3.40.470.10">
    <property type="entry name" value="Uracil-DNA glycosylase-like domain"/>
    <property type="match status" value="1"/>
</dbReference>
<dbReference type="Proteomes" id="UP000275719">
    <property type="component" value="Unassembled WGS sequence"/>
</dbReference>
<accession>A0A3P3W0A4</accession>